<protein>
    <submittedName>
        <fullName evidence="1">Uncharacterized protein</fullName>
    </submittedName>
</protein>
<accession>A0A154P7U7</accession>
<keyword evidence="2" id="KW-1185">Reference proteome</keyword>
<dbReference type="EMBL" id="KQ434835">
    <property type="protein sequence ID" value="KZC07921.1"/>
    <property type="molecule type" value="Genomic_DNA"/>
</dbReference>
<gene>
    <name evidence="1" type="ORF">WN55_09963</name>
</gene>
<reference evidence="1 2" key="1">
    <citation type="submission" date="2015-07" db="EMBL/GenBank/DDBJ databases">
        <title>The genome of Dufourea novaeangliae.</title>
        <authorList>
            <person name="Pan H."/>
            <person name="Kapheim K."/>
        </authorList>
    </citation>
    <scope>NUCLEOTIDE SEQUENCE [LARGE SCALE GENOMIC DNA]</scope>
    <source>
        <strain evidence="1">0120121106</strain>
        <tissue evidence="1">Whole body</tissue>
    </source>
</reference>
<name>A0A154P7U7_DUFNO</name>
<dbReference type="AlphaFoldDB" id="A0A154P7U7"/>
<proteinExistence type="predicted"/>
<organism evidence="1 2">
    <name type="scientific">Dufourea novaeangliae</name>
    <name type="common">Sweat bee</name>
    <dbReference type="NCBI Taxonomy" id="178035"/>
    <lineage>
        <taxon>Eukaryota</taxon>
        <taxon>Metazoa</taxon>
        <taxon>Ecdysozoa</taxon>
        <taxon>Arthropoda</taxon>
        <taxon>Hexapoda</taxon>
        <taxon>Insecta</taxon>
        <taxon>Pterygota</taxon>
        <taxon>Neoptera</taxon>
        <taxon>Endopterygota</taxon>
        <taxon>Hymenoptera</taxon>
        <taxon>Apocrita</taxon>
        <taxon>Aculeata</taxon>
        <taxon>Apoidea</taxon>
        <taxon>Anthophila</taxon>
        <taxon>Halictidae</taxon>
        <taxon>Rophitinae</taxon>
        <taxon>Dufourea</taxon>
    </lineage>
</organism>
<evidence type="ECO:0000313" key="1">
    <source>
        <dbReference type="EMBL" id="KZC07921.1"/>
    </source>
</evidence>
<dbReference type="Proteomes" id="UP000076502">
    <property type="component" value="Unassembled WGS sequence"/>
</dbReference>
<sequence>MPGKNSPIFTSCIIQGGIARARATKSFCGEKNGRHVAQNESTKNSVRCDKYITGHKYISGCLKLDENIIYKV</sequence>
<evidence type="ECO:0000313" key="2">
    <source>
        <dbReference type="Proteomes" id="UP000076502"/>
    </source>
</evidence>